<organism evidence="6">
    <name type="scientific">Streptantibioticus silvisoli</name>
    <dbReference type="NCBI Taxonomy" id="2705255"/>
    <lineage>
        <taxon>Bacteria</taxon>
        <taxon>Bacillati</taxon>
        <taxon>Actinomycetota</taxon>
        <taxon>Actinomycetes</taxon>
        <taxon>Kitasatosporales</taxon>
        <taxon>Streptomycetaceae</taxon>
        <taxon>Streptantibioticus</taxon>
    </lineage>
</organism>
<protein>
    <submittedName>
        <fullName evidence="6">Polyprenol monophosphomannose synthase</fullName>
    </submittedName>
</protein>
<gene>
    <name evidence="5" type="ORF">POF43_025815</name>
    <name evidence="6" type="ORF">POF50_021775</name>
</gene>
<keyword evidence="3" id="KW-0808">Transferase</keyword>
<comment type="similarity">
    <text evidence="1">Belongs to the glycosyltransferase 2 family.</text>
</comment>
<dbReference type="FunFam" id="3.90.550.10:FF:000122">
    <property type="entry name" value="Dolichol-phosphate mannosyltransferase subunit 1"/>
    <property type="match status" value="1"/>
</dbReference>
<dbReference type="InterPro" id="IPR029044">
    <property type="entry name" value="Nucleotide-diphossugar_trans"/>
</dbReference>
<sequence>MNDGGNATVGASGARQFAPLGEVLVIIPTYDEAENIQPIVSRVRSAVPAAHVLVADDNSPDGTGKLADEMAAADDHVHVLHRQGKQGLGAAYLAGFRWGIEHGYGVLVEMDADGSHQPEELPRLLTALKGADLVLGSRWIPGGRVVNWPRSREILSRGGSTYSRLMLGVSIRDVTGGYRAFRRETLEGLGMDEVASAGYCFQVDLAWRAHKAGYHVVEVPITFVERERGDSKMSRTIVAEALWRVTTWGVGDRVERLRGGPGHN</sequence>
<evidence type="ECO:0000256" key="1">
    <source>
        <dbReference type="ARBA" id="ARBA00006739"/>
    </source>
</evidence>
<keyword evidence="2" id="KW-0328">Glycosyltransferase</keyword>
<dbReference type="AlphaFoldDB" id="A0AA90H4Q5"/>
<evidence type="ECO:0000313" key="5">
    <source>
        <dbReference type="EMBL" id="MDI5966105.1"/>
    </source>
</evidence>
<proteinExistence type="inferred from homology"/>
<dbReference type="Gene3D" id="3.90.550.10">
    <property type="entry name" value="Spore Coat Polysaccharide Biosynthesis Protein SpsA, Chain A"/>
    <property type="match status" value="1"/>
</dbReference>
<evidence type="ECO:0000259" key="4">
    <source>
        <dbReference type="Pfam" id="PF00535"/>
    </source>
</evidence>
<evidence type="ECO:0000313" key="7">
    <source>
        <dbReference type="Proteomes" id="UP001156398"/>
    </source>
</evidence>
<evidence type="ECO:0000256" key="2">
    <source>
        <dbReference type="ARBA" id="ARBA00022676"/>
    </source>
</evidence>
<accession>A0AA90H4Q5</accession>
<dbReference type="PANTHER" id="PTHR43398">
    <property type="entry name" value="DOLICHOL-PHOSPHATE MANNOSYLTRANSFERASE SUBUNIT 1"/>
    <property type="match status" value="1"/>
</dbReference>
<evidence type="ECO:0000313" key="6">
    <source>
        <dbReference type="EMBL" id="MDI5971931.1"/>
    </source>
</evidence>
<dbReference type="RefSeq" id="WP_271317955.1">
    <property type="nucleotide sequence ID" value="NZ_JAAGKO020000045.1"/>
</dbReference>
<dbReference type="SUPFAM" id="SSF53448">
    <property type="entry name" value="Nucleotide-diphospho-sugar transferases"/>
    <property type="match status" value="1"/>
</dbReference>
<dbReference type="InterPro" id="IPR039528">
    <property type="entry name" value="DPM1-like"/>
</dbReference>
<keyword evidence="7" id="KW-1185">Reference proteome</keyword>
<dbReference type="GO" id="GO:0016020">
    <property type="term" value="C:membrane"/>
    <property type="evidence" value="ECO:0007669"/>
    <property type="project" value="GOC"/>
</dbReference>
<reference evidence="6 7" key="1">
    <citation type="submission" date="2023-05" db="EMBL/GenBank/DDBJ databases">
        <title>Streptantibioticus silvisoli sp. nov., acidotolerant actinomycetes 1 from pine litter.</title>
        <authorList>
            <person name="Swiecimska M."/>
            <person name="Golinska P."/>
            <person name="Sangal V."/>
            <person name="Wachnowicz B."/>
            <person name="Goodfellow M."/>
        </authorList>
    </citation>
    <scope>NUCLEOTIDE SEQUENCE</scope>
    <source>
        <strain evidence="6">SL13</strain>
        <strain evidence="5 7">SL54</strain>
    </source>
</reference>
<name>A0AA90H4Q5_9ACTN</name>
<dbReference type="CDD" id="cd06442">
    <property type="entry name" value="DPM1_like"/>
    <property type="match status" value="1"/>
</dbReference>
<dbReference type="GO" id="GO:0009247">
    <property type="term" value="P:glycolipid biosynthetic process"/>
    <property type="evidence" value="ECO:0007669"/>
    <property type="project" value="TreeGrafter"/>
</dbReference>
<dbReference type="EMBL" id="JAAGKO020000045">
    <property type="protein sequence ID" value="MDI5966105.1"/>
    <property type="molecule type" value="Genomic_DNA"/>
</dbReference>
<dbReference type="EMBL" id="JABXJJ020000027">
    <property type="protein sequence ID" value="MDI5971931.1"/>
    <property type="molecule type" value="Genomic_DNA"/>
</dbReference>
<comment type="caution">
    <text evidence="6">The sequence shown here is derived from an EMBL/GenBank/DDBJ whole genome shotgun (WGS) entry which is preliminary data.</text>
</comment>
<dbReference type="Proteomes" id="UP001156398">
    <property type="component" value="Unassembled WGS sequence"/>
</dbReference>
<evidence type="ECO:0000256" key="3">
    <source>
        <dbReference type="ARBA" id="ARBA00022679"/>
    </source>
</evidence>
<feature type="domain" description="Glycosyltransferase 2-like" evidence="4">
    <location>
        <begin position="25"/>
        <end position="187"/>
    </location>
</feature>
<dbReference type="Pfam" id="PF00535">
    <property type="entry name" value="Glycos_transf_2"/>
    <property type="match status" value="1"/>
</dbReference>
<dbReference type="PANTHER" id="PTHR43398:SF1">
    <property type="entry name" value="DOLICHOL-PHOSPHATE MANNOSYLTRANSFERASE SUBUNIT 1"/>
    <property type="match status" value="1"/>
</dbReference>
<dbReference type="GO" id="GO:0004582">
    <property type="term" value="F:dolichyl-phosphate beta-D-mannosyltransferase activity"/>
    <property type="evidence" value="ECO:0007669"/>
    <property type="project" value="InterPro"/>
</dbReference>
<dbReference type="InterPro" id="IPR001173">
    <property type="entry name" value="Glyco_trans_2-like"/>
</dbReference>